<evidence type="ECO:0000256" key="1">
    <source>
        <dbReference type="ARBA" id="ARBA00022679"/>
    </source>
</evidence>
<feature type="compositionally biased region" description="Low complexity" evidence="4">
    <location>
        <begin position="389"/>
        <end position="401"/>
    </location>
</feature>
<evidence type="ECO:0000313" key="7">
    <source>
        <dbReference type="Proteomes" id="UP001295423"/>
    </source>
</evidence>
<keyword evidence="7" id="KW-1185">Reference proteome</keyword>
<accession>A0AAD2PVD4</accession>
<comment type="caution">
    <text evidence="6">The sequence shown here is derived from an EMBL/GenBank/DDBJ whole genome shotgun (WGS) entry which is preliminary data.</text>
</comment>
<evidence type="ECO:0000256" key="2">
    <source>
        <dbReference type="ARBA" id="ARBA00023253"/>
    </source>
</evidence>
<keyword evidence="3" id="KW-0119">Carbohydrate metabolism</keyword>
<dbReference type="Gene3D" id="3.40.50.11340">
    <property type="match status" value="1"/>
</dbReference>
<evidence type="ECO:0000256" key="3">
    <source>
        <dbReference type="ARBA" id="ARBA00023277"/>
    </source>
</evidence>
<proteinExistence type="predicted"/>
<keyword evidence="1" id="KW-0808">Transferase</keyword>
<dbReference type="AlphaFoldDB" id="A0AAD2PVD4"/>
<dbReference type="InterPro" id="IPR019378">
    <property type="entry name" value="GDP-Fuc_O-FucTrfase"/>
</dbReference>
<protein>
    <submittedName>
        <fullName evidence="6">Uncharacterized protein</fullName>
    </submittedName>
</protein>
<keyword evidence="5" id="KW-1133">Transmembrane helix</keyword>
<keyword evidence="5" id="KW-0472">Membrane</keyword>
<feature type="transmembrane region" description="Helical" evidence="5">
    <location>
        <begin position="324"/>
        <end position="343"/>
    </location>
</feature>
<dbReference type="Pfam" id="PF10250">
    <property type="entry name" value="O-FucT"/>
    <property type="match status" value="1"/>
</dbReference>
<dbReference type="InterPro" id="IPR008775">
    <property type="entry name" value="Phytyl_CoA_dOase-like"/>
</dbReference>
<keyword evidence="5" id="KW-0812">Transmembrane</keyword>
<dbReference type="Pfam" id="PF05721">
    <property type="entry name" value="PhyH"/>
    <property type="match status" value="1"/>
</dbReference>
<dbReference type="PANTHER" id="PTHR31469">
    <property type="entry name" value="OS07G0633600 PROTEIN"/>
    <property type="match status" value="1"/>
</dbReference>
<reference evidence="6" key="1">
    <citation type="submission" date="2023-08" db="EMBL/GenBank/DDBJ databases">
        <authorList>
            <person name="Audoor S."/>
            <person name="Bilcke G."/>
        </authorList>
    </citation>
    <scope>NUCLEOTIDE SEQUENCE</scope>
</reference>
<dbReference type="PANTHER" id="PTHR31469:SF8">
    <property type="entry name" value="OS07G0641000 PROTEIN"/>
    <property type="match status" value="1"/>
</dbReference>
<dbReference type="Gene3D" id="2.60.120.620">
    <property type="entry name" value="q2cbj1_9rhob like domain"/>
    <property type="match status" value="1"/>
</dbReference>
<dbReference type="Gene3D" id="3.40.50.11350">
    <property type="match status" value="1"/>
</dbReference>
<dbReference type="FunFam" id="3.40.50.11350:FF:000014">
    <property type="entry name" value="Uncharacterized protein"/>
    <property type="match status" value="1"/>
</dbReference>
<dbReference type="EMBL" id="CAKOGP040001869">
    <property type="protein sequence ID" value="CAJ1954714.1"/>
    <property type="molecule type" value="Genomic_DNA"/>
</dbReference>
<evidence type="ECO:0000313" key="6">
    <source>
        <dbReference type="EMBL" id="CAJ1954714.1"/>
    </source>
</evidence>
<dbReference type="CDD" id="cd11296">
    <property type="entry name" value="O-FucT_like"/>
    <property type="match status" value="1"/>
</dbReference>
<keyword evidence="2" id="KW-0294">Fucose metabolism</keyword>
<dbReference type="GO" id="GO:0006004">
    <property type="term" value="P:fucose metabolic process"/>
    <property type="evidence" value="ECO:0007669"/>
    <property type="project" value="UniProtKB-KW"/>
</dbReference>
<sequence length="899" mass="103275">MSLTGIRESFDKSGFVGPLNVLTLEESQAAWREVKEELEKEGSSRFKLHLILPAISMIAYHPVLVKAVEEALGSPNIWLWSSDINIKKPNSPGFFAPHQDVTYAGLSPSNKVLTAWVALSDPVGEREGCLSFYPGSHKGGQMHHETRRSEDSDDNLLSLGQFIPDPLIKQLENSTAIAIPLRAGQATFHSFDCVHESGPNCSSQPRVGLALRYMAASVIQTKPIQELATWISGKKEGSSFEMEPQLPTENGSKVQGWTVPTPMCMISNMKNDRAQLKVPRQHEITIPQAQFYHFSTIRIMVIRQTSASVTTRRRKVDDGSSRSLLTQYFMIIMFLFACMLIGLNSRFTDTVMLSTMQDMERHLQASLGTPSMTKMPYPTERVHQAEPQSTTTTTSRTIHSPTNEHEHRLAGLSCDKWGGPSNEEAEEMVYWEDIPSDSHHVSPFKKPGISQYMTFEPDSGGWNNIRMAMESLLATAFAMGRTLVLPPHQKMYLLGKKDKNQRNAFSFDHFFHMESISQEHKGLDIITMQQFLELFLDGRFKDPISGNPVFPPGNRTDWNDCEGRELNELKTWLRESSRMLNWDPDNCLAAFPKSSSEKDMQELIDVHEEIKKEGYPSYEDFVGIPFPVDASIKDRMRENWADRKGLCLYDKELQETPWLHFPVGRTGQYQSRMLVHFYAFLFFADWKTDLWTKRFVRDHVRYIDEIQCAAARVVAAIRKRAKEKSVHGDFDTLHVRRGDFQFKPTRVPVWVVYNKTKDHIPEGSTLYVATDEKKKEWFDLMKEHYDVVFLDDFMHELEGVNTNYYGMIDQLISSRGRVFYGCWFSTFTGYINRLRGYHADDHQTPGYEMGIVPSYYYAVDDRYLHMQEYYPVKKQFYAREFPTSWRLIDTGLDDTQATG</sequence>
<feature type="region of interest" description="Disordered" evidence="4">
    <location>
        <begin position="134"/>
        <end position="153"/>
    </location>
</feature>
<evidence type="ECO:0000256" key="5">
    <source>
        <dbReference type="SAM" id="Phobius"/>
    </source>
</evidence>
<feature type="region of interest" description="Disordered" evidence="4">
    <location>
        <begin position="381"/>
        <end position="405"/>
    </location>
</feature>
<dbReference type="SUPFAM" id="SSF51197">
    <property type="entry name" value="Clavaminate synthase-like"/>
    <property type="match status" value="1"/>
</dbReference>
<organism evidence="6 7">
    <name type="scientific">Cylindrotheca closterium</name>
    <dbReference type="NCBI Taxonomy" id="2856"/>
    <lineage>
        <taxon>Eukaryota</taxon>
        <taxon>Sar</taxon>
        <taxon>Stramenopiles</taxon>
        <taxon>Ochrophyta</taxon>
        <taxon>Bacillariophyta</taxon>
        <taxon>Bacillariophyceae</taxon>
        <taxon>Bacillariophycidae</taxon>
        <taxon>Bacillariales</taxon>
        <taxon>Bacillariaceae</taxon>
        <taxon>Cylindrotheca</taxon>
    </lineage>
</organism>
<evidence type="ECO:0000256" key="4">
    <source>
        <dbReference type="SAM" id="MobiDB-lite"/>
    </source>
</evidence>
<name>A0AAD2PVD4_9STRA</name>
<dbReference type="GO" id="GO:0016740">
    <property type="term" value="F:transferase activity"/>
    <property type="evidence" value="ECO:0007669"/>
    <property type="project" value="UniProtKB-KW"/>
</dbReference>
<gene>
    <name evidence="6" type="ORF">CYCCA115_LOCUS15306</name>
</gene>
<dbReference type="Proteomes" id="UP001295423">
    <property type="component" value="Unassembled WGS sequence"/>
</dbReference>